<dbReference type="PANTHER" id="PTHR42747">
    <property type="entry name" value="NITRONATE MONOOXYGENASE-RELATED"/>
    <property type="match status" value="1"/>
</dbReference>
<proteinExistence type="inferred from homology"/>
<sequence length="367" mass="39261">MFRQAGVKSHDRSYYSLRTVPFAITLGAPATMPHAHADAPPGRYWRLPMALPAVLQNLTLPVIASPMFIVSYPELVLAQCKAGIVGSFPALNARPAELLDEWLTQIQSELAAYKSSHPDAVIGPIAVNQIVHQSNVRLEHDVRVCVDHKVPIFITSLRAPAREIVDAVHSYGGIVLHDVINLRHAQKALEAGVDGLILVAAGAGGHAGTTSPFALVGEVRRIFDGPIVLSGAIANGGSILAAQAMGADLAYMGTRFIATQEAHAVEDYKRAILNAKSSDIIYTNLFTGVHGNYIRESIEKAGLDPEALPESDKSKMNFGGDKAKAWKDIWGAGQGVGLMDDLPSVGALVERLKTEYDAAKARLGVTR</sequence>
<evidence type="ECO:0000256" key="4">
    <source>
        <dbReference type="ARBA" id="ARBA00023002"/>
    </source>
</evidence>
<evidence type="ECO:0000256" key="5">
    <source>
        <dbReference type="ARBA" id="ARBA00023033"/>
    </source>
</evidence>
<dbReference type="GO" id="GO:0018580">
    <property type="term" value="F:nitronate monooxygenase activity"/>
    <property type="evidence" value="ECO:0007669"/>
    <property type="project" value="InterPro"/>
</dbReference>
<organism evidence="6 7">
    <name type="scientific">Burkholderia multivorans CGD2</name>
    <dbReference type="NCBI Taxonomy" id="513052"/>
    <lineage>
        <taxon>Bacteria</taxon>
        <taxon>Pseudomonadati</taxon>
        <taxon>Pseudomonadota</taxon>
        <taxon>Betaproteobacteria</taxon>
        <taxon>Burkholderiales</taxon>
        <taxon>Burkholderiaceae</taxon>
        <taxon>Burkholderia</taxon>
        <taxon>Burkholderia cepacia complex</taxon>
    </lineage>
</organism>
<comment type="similarity">
    <text evidence="1">Belongs to the nitronate monooxygenase family. NMO class I subfamily.</text>
</comment>
<evidence type="ECO:0000256" key="3">
    <source>
        <dbReference type="ARBA" id="ARBA00022643"/>
    </source>
</evidence>
<gene>
    <name evidence="6" type="ORF">BURMUCGD2_0448</name>
</gene>
<evidence type="ECO:0000313" key="6">
    <source>
        <dbReference type="EMBL" id="EEE05174.1"/>
    </source>
</evidence>
<keyword evidence="5" id="KW-0503">Monooxygenase</keyword>
<protein>
    <submittedName>
        <fullName evidence="6">2-nitropropane dioxygenase, NPD</fullName>
    </submittedName>
</protein>
<dbReference type="SUPFAM" id="SSF51412">
    <property type="entry name" value="Inosine monophosphate dehydrogenase (IMPDH)"/>
    <property type="match status" value="1"/>
</dbReference>
<dbReference type="EMBL" id="ACFC01000011">
    <property type="protein sequence ID" value="EEE05174.1"/>
    <property type="molecule type" value="Genomic_DNA"/>
</dbReference>
<keyword evidence="3" id="KW-0288">FMN</keyword>
<reference evidence="6 7" key="1">
    <citation type="journal article" date="2012" name="J. Bacteriol.">
        <title>Draft Genome Sequence Determination for Cystic Fibrosis and Chronic Granulomatous Disease Burkholderia multivorans Isolates.</title>
        <authorList>
            <person name="Varga J.J."/>
            <person name="Losada L."/>
            <person name="Zelazny A.M."/>
            <person name="Brinkac L."/>
            <person name="Harkins D."/>
            <person name="Radune D."/>
            <person name="Hostetler J."/>
            <person name="Sampaio E.P."/>
            <person name="Ronning C.M."/>
            <person name="Nierman W.C."/>
            <person name="Greenberg D.E."/>
            <person name="Holland S.M."/>
            <person name="Goldberg J.B."/>
        </authorList>
    </citation>
    <scope>NUCLEOTIDE SEQUENCE [LARGE SCALE GENOMIC DNA]</scope>
    <source>
        <strain evidence="6 7">CGD2</strain>
    </source>
</reference>
<dbReference type="InterPro" id="IPR013785">
    <property type="entry name" value="Aldolase_TIM"/>
</dbReference>
<dbReference type="PANTHER" id="PTHR42747:SF4">
    <property type="entry name" value="BLR1330 PROTEIN"/>
    <property type="match status" value="1"/>
</dbReference>
<dbReference type="GO" id="GO:0051213">
    <property type="term" value="F:dioxygenase activity"/>
    <property type="evidence" value="ECO:0007669"/>
    <property type="project" value="UniProtKB-KW"/>
</dbReference>
<dbReference type="Pfam" id="PF03060">
    <property type="entry name" value="NMO"/>
    <property type="match status" value="1"/>
</dbReference>
<dbReference type="AlphaFoldDB" id="B9BW02"/>
<evidence type="ECO:0000256" key="1">
    <source>
        <dbReference type="ARBA" id="ARBA00009881"/>
    </source>
</evidence>
<keyword evidence="2" id="KW-0285">Flavoprotein</keyword>
<dbReference type="InterPro" id="IPR004136">
    <property type="entry name" value="NMO"/>
</dbReference>
<dbReference type="Gene3D" id="3.20.20.70">
    <property type="entry name" value="Aldolase class I"/>
    <property type="match status" value="1"/>
</dbReference>
<keyword evidence="4" id="KW-0560">Oxidoreductase</keyword>
<accession>B9BW02</accession>
<dbReference type="FunFam" id="3.20.20.70:FF:000210">
    <property type="entry name" value="2-nitropropane dioxygenase"/>
    <property type="match status" value="1"/>
</dbReference>
<dbReference type="Proteomes" id="UP000004535">
    <property type="component" value="Unassembled WGS sequence"/>
</dbReference>
<comment type="caution">
    <text evidence="6">The sequence shown here is derived from an EMBL/GenBank/DDBJ whole genome shotgun (WGS) entry which is preliminary data.</text>
</comment>
<name>B9BW02_9BURK</name>
<evidence type="ECO:0000256" key="2">
    <source>
        <dbReference type="ARBA" id="ARBA00022630"/>
    </source>
</evidence>
<evidence type="ECO:0000313" key="7">
    <source>
        <dbReference type="Proteomes" id="UP000004535"/>
    </source>
</evidence>
<dbReference type="CDD" id="cd04730">
    <property type="entry name" value="NPD_like"/>
    <property type="match status" value="1"/>
</dbReference>
<keyword evidence="6" id="KW-0223">Dioxygenase</keyword>